<accession>A0AAV4TKC7</accession>
<protein>
    <submittedName>
        <fullName evidence="1">Uncharacterized protein</fullName>
    </submittedName>
</protein>
<comment type="caution">
    <text evidence="1">The sequence shown here is derived from an EMBL/GenBank/DDBJ whole genome shotgun (WGS) entry which is preliminary data.</text>
</comment>
<reference evidence="1 2" key="1">
    <citation type="submission" date="2021-06" db="EMBL/GenBank/DDBJ databases">
        <title>Caerostris extrusa draft genome.</title>
        <authorList>
            <person name="Kono N."/>
            <person name="Arakawa K."/>
        </authorList>
    </citation>
    <scope>NUCLEOTIDE SEQUENCE [LARGE SCALE GENOMIC DNA]</scope>
</reference>
<keyword evidence="2" id="KW-1185">Reference proteome</keyword>
<dbReference type="AlphaFoldDB" id="A0AAV4TKC7"/>
<evidence type="ECO:0000313" key="2">
    <source>
        <dbReference type="Proteomes" id="UP001054945"/>
    </source>
</evidence>
<dbReference type="Proteomes" id="UP001054945">
    <property type="component" value="Unassembled WGS sequence"/>
</dbReference>
<evidence type="ECO:0000313" key="1">
    <source>
        <dbReference type="EMBL" id="GIY47038.1"/>
    </source>
</evidence>
<sequence length="72" mass="8242">MDCKLSHWVILRELYMKPDKFASNSSSQRSIDYSVIVKSKHSQVLPTQIPALIRLYSTETLGSDWTAERDAV</sequence>
<proteinExistence type="predicted"/>
<name>A0AAV4TKC7_CAEEX</name>
<gene>
    <name evidence="1" type="ORF">CEXT_413851</name>
</gene>
<dbReference type="EMBL" id="BPLR01011518">
    <property type="protein sequence ID" value="GIY47038.1"/>
    <property type="molecule type" value="Genomic_DNA"/>
</dbReference>
<organism evidence="1 2">
    <name type="scientific">Caerostris extrusa</name>
    <name type="common">Bark spider</name>
    <name type="synonym">Caerostris bankana</name>
    <dbReference type="NCBI Taxonomy" id="172846"/>
    <lineage>
        <taxon>Eukaryota</taxon>
        <taxon>Metazoa</taxon>
        <taxon>Ecdysozoa</taxon>
        <taxon>Arthropoda</taxon>
        <taxon>Chelicerata</taxon>
        <taxon>Arachnida</taxon>
        <taxon>Araneae</taxon>
        <taxon>Araneomorphae</taxon>
        <taxon>Entelegynae</taxon>
        <taxon>Araneoidea</taxon>
        <taxon>Araneidae</taxon>
        <taxon>Caerostris</taxon>
    </lineage>
</organism>